<dbReference type="EMBL" id="MN740602">
    <property type="protein sequence ID" value="QHS78711.1"/>
    <property type="molecule type" value="Genomic_DNA"/>
</dbReference>
<reference evidence="1" key="1">
    <citation type="journal article" date="2020" name="Nature">
        <title>Giant virus diversity and host interactions through global metagenomics.</title>
        <authorList>
            <person name="Schulz F."/>
            <person name="Roux S."/>
            <person name="Paez-Espino D."/>
            <person name="Jungbluth S."/>
            <person name="Walsh D.A."/>
            <person name="Denef V.J."/>
            <person name="McMahon K.D."/>
            <person name="Konstantinidis K.T."/>
            <person name="Eloe-Fadrosh E.A."/>
            <person name="Kyrpides N.C."/>
            <person name="Woyke T."/>
        </authorList>
    </citation>
    <scope>NUCLEOTIDE SEQUENCE</scope>
    <source>
        <strain evidence="1">GVMAG-S-1024976-23</strain>
    </source>
</reference>
<dbReference type="AlphaFoldDB" id="A0A6C0AH93"/>
<protein>
    <recommendedName>
        <fullName evidence="2">Exostosin GT47 domain-containing protein</fullName>
    </recommendedName>
</protein>
<proteinExistence type="predicted"/>
<evidence type="ECO:0000313" key="1">
    <source>
        <dbReference type="EMBL" id="QHS78711.1"/>
    </source>
</evidence>
<evidence type="ECO:0008006" key="2">
    <source>
        <dbReference type="Google" id="ProtNLM"/>
    </source>
</evidence>
<name>A0A6C0AH93_9ZZZZ</name>
<organism evidence="1">
    <name type="scientific">viral metagenome</name>
    <dbReference type="NCBI Taxonomy" id="1070528"/>
    <lineage>
        <taxon>unclassified sequences</taxon>
        <taxon>metagenomes</taxon>
        <taxon>organismal metagenomes</taxon>
    </lineage>
</organism>
<sequence>MFFSGSKYLENLKTNNNNIYIVQKEKPGYNSQCNLLFMYESFVNTILQLAPMSKFLYKNWENVDFNANDIIIVIGCHFTENDFKNFKNKNLYIIFYWTEPKVVQGNIAQYCDEIYLYSKSLFISQQKFCDQQKIRFVPILKQETKSFVNYLKKKDNIKLSFLGNLGFRSPNVRNFFRSKSYFEHRNNLFTENTYNMYMVRNTNIFLNITKSGNSLVPFCRICKLLSHKCLVISERCDKIDEELLEDMVYFCDSLIDIEKTFYNLISKSPQELYNLSYKNYIKFSNKFSVKNDNLFLIK</sequence>
<accession>A0A6C0AH93</accession>